<dbReference type="Gene3D" id="3.40.50.1820">
    <property type="entry name" value="alpha/beta hydrolase"/>
    <property type="match status" value="1"/>
</dbReference>
<evidence type="ECO:0000313" key="3">
    <source>
        <dbReference type="Proteomes" id="UP001197770"/>
    </source>
</evidence>
<evidence type="ECO:0000313" key="2">
    <source>
        <dbReference type="EMBL" id="MCC4213319.1"/>
    </source>
</evidence>
<dbReference type="Pfam" id="PF02230">
    <property type="entry name" value="Abhydrolase_2"/>
    <property type="match status" value="1"/>
</dbReference>
<dbReference type="SUPFAM" id="SSF53474">
    <property type="entry name" value="alpha/beta-Hydrolases"/>
    <property type="match status" value="1"/>
</dbReference>
<dbReference type="Proteomes" id="UP001197770">
    <property type="component" value="Unassembled WGS sequence"/>
</dbReference>
<dbReference type="InterPro" id="IPR003140">
    <property type="entry name" value="PLipase/COase/thioEstase"/>
</dbReference>
<dbReference type="EMBL" id="JAJGMW010000014">
    <property type="protein sequence ID" value="MCC4213319.1"/>
    <property type="molecule type" value="Genomic_DNA"/>
</dbReference>
<gene>
    <name evidence="2" type="ORF">LLW17_11355</name>
</gene>
<evidence type="ECO:0000259" key="1">
    <source>
        <dbReference type="Pfam" id="PF02230"/>
    </source>
</evidence>
<dbReference type="RefSeq" id="WP_228230383.1">
    <property type="nucleotide sequence ID" value="NZ_JAJGMW010000014.1"/>
</dbReference>
<proteinExistence type="predicted"/>
<name>A0ABS8GTI7_9FLAO</name>
<sequence length="222" mass="25771">MSEEKTVSYRTTNSYETCNTFTADTQNIWLVFHGLGHLSRYFIKHFEMLNPAENYIIAPQATSLYYQDKRYKYVGACWLTRENLEQGINNNHAYLEALYEEELKPKLKVNRRLIIMGFSQGVSVAMRCLHSRNLNCDQIILHSGSIPRSFDINSFKELVTSTPVLVYGAKDPLITEDRLKSEMEYAREIFGREPRVIRYDGGHEVDENSLKRLAEETGRAEK</sequence>
<feature type="domain" description="Phospholipase/carboxylesterase/thioesterase" evidence="1">
    <location>
        <begin position="26"/>
        <end position="214"/>
    </location>
</feature>
<protein>
    <submittedName>
        <fullName evidence="2">Esterase</fullName>
    </submittedName>
</protein>
<accession>A0ABS8GTI7</accession>
<reference evidence="2 3" key="1">
    <citation type="submission" date="2021-11" db="EMBL/GenBank/DDBJ databases">
        <title>Seasonal and diel survey of microbial diversity of the Tyrrhenian coast.</title>
        <authorList>
            <person name="Gattoni G."/>
            <person name="Corral P."/>
        </authorList>
    </citation>
    <scope>NUCLEOTIDE SEQUENCE [LARGE SCALE GENOMIC DNA]</scope>
    <source>
        <strain evidence="2 3">Mr9</strain>
    </source>
</reference>
<organism evidence="2 3">
    <name type="scientific">Leeuwenhoekiella parthenopeia</name>
    <dbReference type="NCBI Taxonomy" id="2890320"/>
    <lineage>
        <taxon>Bacteria</taxon>
        <taxon>Pseudomonadati</taxon>
        <taxon>Bacteroidota</taxon>
        <taxon>Flavobacteriia</taxon>
        <taxon>Flavobacteriales</taxon>
        <taxon>Flavobacteriaceae</taxon>
        <taxon>Leeuwenhoekiella</taxon>
    </lineage>
</organism>
<dbReference type="InterPro" id="IPR029058">
    <property type="entry name" value="AB_hydrolase_fold"/>
</dbReference>
<comment type="caution">
    <text evidence="2">The sequence shown here is derived from an EMBL/GenBank/DDBJ whole genome shotgun (WGS) entry which is preliminary data.</text>
</comment>
<keyword evidence="3" id="KW-1185">Reference proteome</keyword>